<reference evidence="2 3" key="1">
    <citation type="journal article" date="2021" name="Plant Biotechnol. J.">
        <title>Multi-omics assisted identification of the key and species-specific regulatory components of drought-tolerant mechanisms in Gossypium stocksii.</title>
        <authorList>
            <person name="Yu D."/>
            <person name="Ke L."/>
            <person name="Zhang D."/>
            <person name="Wu Y."/>
            <person name="Sun Y."/>
            <person name="Mei J."/>
            <person name="Sun J."/>
            <person name="Sun Y."/>
        </authorList>
    </citation>
    <scope>NUCLEOTIDE SEQUENCE [LARGE SCALE GENOMIC DNA]</scope>
    <source>
        <strain evidence="3">cv. E1</strain>
        <tissue evidence="2">Leaf</tissue>
    </source>
</reference>
<dbReference type="InterPro" id="IPR052343">
    <property type="entry name" value="Retrotransposon-Effector_Assoc"/>
</dbReference>
<sequence>MLIEKLERLQAQLKKWAYLNRRKKEGLKKRLIKELETLLEEERDNETLARIIDTKIHLNMEIERDEMYWEQRARANWLQLGDKNSTFFYKYASAHRRANLISKLILDDGREITKALDIDETAILFFQQLFTTNGGGDASHLLINIDVRISTVVNEGLLSPFKEEGIRAALNGMGPTKAPGPDGFPALFFQRYWHIVRKDVVDHCLGILNDNKEVESINKTNIVLIPKAPKPTKLVNFRPISLCTVLYKIVAKVVVNRLQEVIGSCIKKVQSTFVSGSLITDNMLLAYEILHTYRRKCTGKKGYMMVKLDISKAYDRVEWNFIQVVMLKLGFAREWVGLIMKCISTVSYAVNINGRRSRGFQPTRVFVRVIL</sequence>
<gene>
    <name evidence="2" type="ORF">J1N35_034369</name>
</gene>
<accession>A0A9D3ZQ08</accession>
<dbReference type="PANTHER" id="PTHR46890:SF48">
    <property type="entry name" value="RNA-DIRECTED DNA POLYMERASE"/>
    <property type="match status" value="1"/>
</dbReference>
<proteinExistence type="predicted"/>
<feature type="domain" description="Reverse transcriptase" evidence="1">
    <location>
        <begin position="229"/>
        <end position="360"/>
    </location>
</feature>
<organism evidence="2 3">
    <name type="scientific">Gossypium stocksii</name>
    <dbReference type="NCBI Taxonomy" id="47602"/>
    <lineage>
        <taxon>Eukaryota</taxon>
        <taxon>Viridiplantae</taxon>
        <taxon>Streptophyta</taxon>
        <taxon>Embryophyta</taxon>
        <taxon>Tracheophyta</taxon>
        <taxon>Spermatophyta</taxon>
        <taxon>Magnoliopsida</taxon>
        <taxon>eudicotyledons</taxon>
        <taxon>Gunneridae</taxon>
        <taxon>Pentapetalae</taxon>
        <taxon>rosids</taxon>
        <taxon>malvids</taxon>
        <taxon>Malvales</taxon>
        <taxon>Malvaceae</taxon>
        <taxon>Malvoideae</taxon>
        <taxon>Gossypium</taxon>
    </lineage>
</organism>
<dbReference type="OrthoDB" id="997823at2759"/>
<dbReference type="SUPFAM" id="SSF56672">
    <property type="entry name" value="DNA/RNA polymerases"/>
    <property type="match status" value="1"/>
</dbReference>
<dbReference type="AlphaFoldDB" id="A0A9D3ZQ08"/>
<keyword evidence="3" id="KW-1185">Reference proteome</keyword>
<dbReference type="CDD" id="cd01650">
    <property type="entry name" value="RT_nLTR_like"/>
    <property type="match status" value="1"/>
</dbReference>
<evidence type="ECO:0000259" key="1">
    <source>
        <dbReference type="Pfam" id="PF00078"/>
    </source>
</evidence>
<evidence type="ECO:0000313" key="2">
    <source>
        <dbReference type="EMBL" id="KAH1056304.1"/>
    </source>
</evidence>
<dbReference type="EMBL" id="JAIQCV010000010">
    <property type="protein sequence ID" value="KAH1056304.1"/>
    <property type="molecule type" value="Genomic_DNA"/>
</dbReference>
<dbReference type="Pfam" id="PF00078">
    <property type="entry name" value="RVT_1"/>
    <property type="match status" value="1"/>
</dbReference>
<dbReference type="Proteomes" id="UP000828251">
    <property type="component" value="Unassembled WGS sequence"/>
</dbReference>
<evidence type="ECO:0000313" key="3">
    <source>
        <dbReference type="Proteomes" id="UP000828251"/>
    </source>
</evidence>
<dbReference type="PANTHER" id="PTHR46890">
    <property type="entry name" value="NON-LTR RETROLELEMENT REVERSE TRANSCRIPTASE-LIKE PROTEIN-RELATED"/>
    <property type="match status" value="1"/>
</dbReference>
<dbReference type="InterPro" id="IPR043502">
    <property type="entry name" value="DNA/RNA_pol_sf"/>
</dbReference>
<dbReference type="InterPro" id="IPR000477">
    <property type="entry name" value="RT_dom"/>
</dbReference>
<name>A0A9D3ZQ08_9ROSI</name>
<comment type="caution">
    <text evidence="2">The sequence shown here is derived from an EMBL/GenBank/DDBJ whole genome shotgun (WGS) entry which is preliminary data.</text>
</comment>
<protein>
    <recommendedName>
        <fullName evidence="1">Reverse transcriptase domain-containing protein</fullName>
    </recommendedName>
</protein>